<dbReference type="Proteomes" id="UP000250744">
    <property type="component" value="Unassembled WGS sequence"/>
</dbReference>
<evidence type="ECO:0000256" key="5">
    <source>
        <dbReference type="ARBA" id="ARBA00023163"/>
    </source>
</evidence>
<dbReference type="RefSeq" id="WP_112160427.1">
    <property type="nucleotide sequence ID" value="NZ_QKRX01000017.1"/>
</dbReference>
<dbReference type="Pfam" id="PF00072">
    <property type="entry name" value="Response_reg"/>
    <property type="match status" value="1"/>
</dbReference>
<dbReference type="SMART" id="SM00862">
    <property type="entry name" value="Trans_reg_C"/>
    <property type="match status" value="1"/>
</dbReference>
<organism evidence="10 11">
    <name type="scientific">Nitrincola tibetensis</name>
    <dbReference type="NCBI Taxonomy" id="2219697"/>
    <lineage>
        <taxon>Bacteria</taxon>
        <taxon>Pseudomonadati</taxon>
        <taxon>Pseudomonadota</taxon>
        <taxon>Gammaproteobacteria</taxon>
        <taxon>Oceanospirillales</taxon>
        <taxon>Oceanospirillaceae</taxon>
        <taxon>Nitrincola</taxon>
    </lineage>
</organism>
<dbReference type="InterPro" id="IPR001867">
    <property type="entry name" value="OmpR/PhoB-type_DNA-bd"/>
</dbReference>
<evidence type="ECO:0000313" key="10">
    <source>
        <dbReference type="EMBL" id="RAU16760.1"/>
    </source>
</evidence>
<dbReference type="InterPro" id="IPR036388">
    <property type="entry name" value="WH-like_DNA-bd_sf"/>
</dbReference>
<dbReference type="InterPro" id="IPR011006">
    <property type="entry name" value="CheY-like_superfamily"/>
</dbReference>
<dbReference type="PANTHER" id="PTHR48111">
    <property type="entry name" value="REGULATOR OF RPOS"/>
    <property type="match status" value="1"/>
</dbReference>
<dbReference type="SMART" id="SM00448">
    <property type="entry name" value="REC"/>
    <property type="match status" value="1"/>
</dbReference>
<comment type="caution">
    <text evidence="10">The sequence shown here is derived from an EMBL/GenBank/DDBJ whole genome shotgun (WGS) entry which is preliminary data.</text>
</comment>
<dbReference type="GO" id="GO:0000156">
    <property type="term" value="F:phosphorelay response regulator activity"/>
    <property type="evidence" value="ECO:0007669"/>
    <property type="project" value="TreeGrafter"/>
</dbReference>
<evidence type="ECO:0000256" key="6">
    <source>
        <dbReference type="PROSITE-ProRule" id="PRU00169"/>
    </source>
</evidence>
<dbReference type="EMBL" id="QKRX01000017">
    <property type="protein sequence ID" value="RAU16760.1"/>
    <property type="molecule type" value="Genomic_DNA"/>
</dbReference>
<dbReference type="GO" id="GO:0032993">
    <property type="term" value="C:protein-DNA complex"/>
    <property type="evidence" value="ECO:0007669"/>
    <property type="project" value="TreeGrafter"/>
</dbReference>
<dbReference type="Pfam" id="PF00486">
    <property type="entry name" value="Trans_reg_C"/>
    <property type="match status" value="1"/>
</dbReference>
<accession>A0A364NIA3</accession>
<evidence type="ECO:0000256" key="7">
    <source>
        <dbReference type="PROSITE-ProRule" id="PRU01091"/>
    </source>
</evidence>
<evidence type="ECO:0000259" key="9">
    <source>
        <dbReference type="PROSITE" id="PS51755"/>
    </source>
</evidence>
<dbReference type="Gene3D" id="3.40.50.2300">
    <property type="match status" value="1"/>
</dbReference>
<keyword evidence="3" id="KW-0805">Transcription regulation</keyword>
<keyword evidence="4 7" id="KW-0238">DNA-binding</keyword>
<dbReference type="GO" id="GO:0006355">
    <property type="term" value="P:regulation of DNA-templated transcription"/>
    <property type="evidence" value="ECO:0007669"/>
    <property type="project" value="InterPro"/>
</dbReference>
<keyword evidence="2" id="KW-0902">Two-component regulatory system</keyword>
<dbReference type="Gene3D" id="1.10.10.10">
    <property type="entry name" value="Winged helix-like DNA-binding domain superfamily/Winged helix DNA-binding domain"/>
    <property type="match status" value="1"/>
</dbReference>
<gene>
    <name evidence="10" type="ORF">DN062_16655</name>
</gene>
<evidence type="ECO:0000256" key="1">
    <source>
        <dbReference type="ARBA" id="ARBA00022553"/>
    </source>
</evidence>
<evidence type="ECO:0000259" key="8">
    <source>
        <dbReference type="PROSITE" id="PS50110"/>
    </source>
</evidence>
<keyword evidence="5" id="KW-0804">Transcription</keyword>
<feature type="modified residue" description="4-aspartylphosphate" evidence="6">
    <location>
        <position position="51"/>
    </location>
</feature>
<dbReference type="GO" id="GO:0000976">
    <property type="term" value="F:transcription cis-regulatory region binding"/>
    <property type="evidence" value="ECO:0007669"/>
    <property type="project" value="TreeGrafter"/>
</dbReference>
<sequence>MKILIVEDDQKLADFLNRALLAEGYATDVVSRVSETLTYVRAHQPDLILLDRLLEDGDGLQVCRDIRHLKLPCKILMLSALSEVEDRVLGLRGGADDYLGKPFHFEELLARIEALSQRDYFSQAENLLNYVDLSLNLDHLELTRAGQLIELTAKELRIMEMLLRNPGRVLSRERILSHVWGVLEDPMTNIVDVYMARLRRKIDDGFELKLIKTRRGLGYLLSDRATS</sequence>
<keyword evidence="1 6" id="KW-0597">Phosphoprotein</keyword>
<dbReference type="Gene3D" id="6.10.250.690">
    <property type="match status" value="1"/>
</dbReference>
<dbReference type="OrthoDB" id="9802426at2"/>
<feature type="domain" description="OmpR/PhoB-type" evidence="9">
    <location>
        <begin position="125"/>
        <end position="223"/>
    </location>
</feature>
<evidence type="ECO:0000256" key="4">
    <source>
        <dbReference type="ARBA" id="ARBA00023125"/>
    </source>
</evidence>
<dbReference type="AlphaFoldDB" id="A0A364NIA3"/>
<dbReference type="InterPro" id="IPR039420">
    <property type="entry name" value="WalR-like"/>
</dbReference>
<dbReference type="CDD" id="cd00383">
    <property type="entry name" value="trans_reg_C"/>
    <property type="match status" value="1"/>
</dbReference>
<feature type="DNA-binding region" description="OmpR/PhoB-type" evidence="7">
    <location>
        <begin position="125"/>
        <end position="223"/>
    </location>
</feature>
<dbReference type="SUPFAM" id="SSF46894">
    <property type="entry name" value="C-terminal effector domain of the bipartite response regulators"/>
    <property type="match status" value="1"/>
</dbReference>
<dbReference type="SUPFAM" id="SSF52172">
    <property type="entry name" value="CheY-like"/>
    <property type="match status" value="1"/>
</dbReference>
<evidence type="ECO:0000313" key="11">
    <source>
        <dbReference type="Proteomes" id="UP000250744"/>
    </source>
</evidence>
<dbReference type="GO" id="GO:0005829">
    <property type="term" value="C:cytosol"/>
    <property type="evidence" value="ECO:0007669"/>
    <property type="project" value="TreeGrafter"/>
</dbReference>
<reference evidence="10 11" key="1">
    <citation type="submission" date="2018-06" db="EMBL/GenBank/DDBJ databases">
        <title>Nitrincola tibetense sp. nov., isolated from Lake XuguoCo on Tibetan Plateau.</title>
        <authorList>
            <person name="Xing P."/>
        </authorList>
    </citation>
    <scope>NUCLEOTIDE SEQUENCE [LARGE SCALE GENOMIC DNA]</scope>
    <source>
        <strain evidence="11">xg18</strain>
    </source>
</reference>
<feature type="domain" description="Response regulatory" evidence="8">
    <location>
        <begin position="2"/>
        <end position="116"/>
    </location>
</feature>
<name>A0A364NIA3_9GAMM</name>
<dbReference type="PROSITE" id="PS51755">
    <property type="entry name" value="OMPR_PHOB"/>
    <property type="match status" value="1"/>
</dbReference>
<protein>
    <submittedName>
        <fullName evidence="10">DNA-binding response regulator</fullName>
    </submittedName>
</protein>
<evidence type="ECO:0000256" key="2">
    <source>
        <dbReference type="ARBA" id="ARBA00023012"/>
    </source>
</evidence>
<proteinExistence type="predicted"/>
<dbReference type="InterPro" id="IPR001789">
    <property type="entry name" value="Sig_transdc_resp-reg_receiver"/>
</dbReference>
<evidence type="ECO:0000256" key="3">
    <source>
        <dbReference type="ARBA" id="ARBA00023015"/>
    </source>
</evidence>
<dbReference type="FunFam" id="1.10.10.10:FF:000005">
    <property type="entry name" value="Two-component system response regulator"/>
    <property type="match status" value="1"/>
</dbReference>
<dbReference type="InterPro" id="IPR016032">
    <property type="entry name" value="Sig_transdc_resp-reg_C-effctor"/>
</dbReference>
<dbReference type="PANTHER" id="PTHR48111:SF22">
    <property type="entry name" value="REGULATOR OF RPOS"/>
    <property type="match status" value="1"/>
</dbReference>
<keyword evidence="11" id="KW-1185">Reference proteome</keyword>
<dbReference type="PROSITE" id="PS50110">
    <property type="entry name" value="RESPONSE_REGULATORY"/>
    <property type="match status" value="1"/>
</dbReference>